<name>A0A2R5GEP6_9STRA</name>
<accession>A0A2R5GEP6</accession>
<organism evidence="2 3">
    <name type="scientific">Hondaea fermentalgiana</name>
    <dbReference type="NCBI Taxonomy" id="2315210"/>
    <lineage>
        <taxon>Eukaryota</taxon>
        <taxon>Sar</taxon>
        <taxon>Stramenopiles</taxon>
        <taxon>Bigyra</taxon>
        <taxon>Labyrinthulomycetes</taxon>
        <taxon>Thraustochytrida</taxon>
        <taxon>Thraustochytriidae</taxon>
        <taxon>Hondaea</taxon>
    </lineage>
</organism>
<feature type="transmembrane region" description="Helical" evidence="1">
    <location>
        <begin position="6"/>
        <end position="26"/>
    </location>
</feature>
<dbReference type="EMBL" id="BEYU01000040">
    <property type="protein sequence ID" value="GBG28218.1"/>
    <property type="molecule type" value="Genomic_DNA"/>
</dbReference>
<dbReference type="AlphaFoldDB" id="A0A2R5GEP6"/>
<evidence type="ECO:0000256" key="1">
    <source>
        <dbReference type="SAM" id="Phobius"/>
    </source>
</evidence>
<keyword evidence="3" id="KW-1185">Reference proteome</keyword>
<dbReference type="InParanoid" id="A0A2R5GEP6"/>
<evidence type="ECO:0000313" key="3">
    <source>
        <dbReference type="Proteomes" id="UP000241890"/>
    </source>
</evidence>
<keyword evidence="1" id="KW-0812">Transmembrane</keyword>
<dbReference type="Proteomes" id="UP000241890">
    <property type="component" value="Unassembled WGS sequence"/>
</dbReference>
<keyword evidence="1" id="KW-1133">Transmembrane helix</keyword>
<keyword evidence="1" id="KW-0472">Membrane</keyword>
<evidence type="ECO:0000313" key="2">
    <source>
        <dbReference type="EMBL" id="GBG28218.1"/>
    </source>
</evidence>
<sequence length="168" mass="18049">MIITINIGFGFVIGTVLTIVFLVSWLRSVINRDKMEKWANEAEAMLVRSAGRFTVSMLEVPEVHDTLTNLIAGGINAWLVNPEAQARIERLISGGSEKEVARELGKKLPALASSFTRGVLDGCVPFRKAATPVVVATPVIMPPEPTPEKLAKKVASQVASDLATPSAQ</sequence>
<comment type="caution">
    <text evidence="2">The sequence shown here is derived from an EMBL/GenBank/DDBJ whole genome shotgun (WGS) entry which is preliminary data.</text>
</comment>
<proteinExistence type="predicted"/>
<gene>
    <name evidence="2" type="ORF">FCC1311_044412</name>
</gene>
<protein>
    <submittedName>
        <fullName evidence="2">Uncharacterized protein</fullName>
    </submittedName>
</protein>
<reference evidence="2 3" key="1">
    <citation type="submission" date="2017-12" db="EMBL/GenBank/DDBJ databases">
        <title>Sequencing, de novo assembly and annotation of complete genome of a new Thraustochytrid species, strain FCC1311.</title>
        <authorList>
            <person name="Sedici K."/>
            <person name="Godart F."/>
            <person name="Aiese Cigliano R."/>
            <person name="Sanseverino W."/>
            <person name="Barakat M."/>
            <person name="Ortet P."/>
            <person name="Marechal E."/>
            <person name="Cagnac O."/>
            <person name="Amato A."/>
        </authorList>
    </citation>
    <scope>NUCLEOTIDE SEQUENCE [LARGE SCALE GENOMIC DNA]</scope>
</reference>